<feature type="compositionally biased region" description="Basic residues" evidence="1">
    <location>
        <begin position="186"/>
        <end position="207"/>
    </location>
</feature>
<dbReference type="PANTHER" id="PTHR46411:SF2">
    <property type="entry name" value="AAA+ ATPASE DOMAIN-CONTAINING PROTEIN"/>
    <property type="match status" value="1"/>
</dbReference>
<dbReference type="InterPro" id="IPR056599">
    <property type="entry name" value="AAA_lid_fung"/>
</dbReference>
<gene>
    <name evidence="3" type="ORF">KHLLAP_LOCUS13964</name>
</gene>
<dbReference type="PANTHER" id="PTHR46411">
    <property type="entry name" value="FAMILY ATPASE, PUTATIVE-RELATED"/>
    <property type="match status" value="1"/>
</dbReference>
<evidence type="ECO:0000256" key="1">
    <source>
        <dbReference type="SAM" id="MobiDB-lite"/>
    </source>
</evidence>
<reference evidence="3" key="1">
    <citation type="submission" date="2023-10" db="EMBL/GenBank/DDBJ databases">
        <authorList>
            <person name="Hackl T."/>
        </authorList>
    </citation>
    <scope>NUCLEOTIDE SEQUENCE</scope>
</reference>
<feature type="compositionally biased region" description="Low complexity" evidence="1">
    <location>
        <begin position="235"/>
        <end position="247"/>
    </location>
</feature>
<dbReference type="EMBL" id="CAUWAG010000020">
    <property type="protein sequence ID" value="CAJ2513496.1"/>
    <property type="molecule type" value="Genomic_DNA"/>
</dbReference>
<organism evidence="3 4">
    <name type="scientific">Anthostomella pinea</name>
    <dbReference type="NCBI Taxonomy" id="933095"/>
    <lineage>
        <taxon>Eukaryota</taxon>
        <taxon>Fungi</taxon>
        <taxon>Dikarya</taxon>
        <taxon>Ascomycota</taxon>
        <taxon>Pezizomycotina</taxon>
        <taxon>Sordariomycetes</taxon>
        <taxon>Xylariomycetidae</taxon>
        <taxon>Xylariales</taxon>
        <taxon>Xylariaceae</taxon>
        <taxon>Anthostomella</taxon>
    </lineage>
</organism>
<sequence>MTAISHLNYEGLTVGEDNEELDKDQSRKIWKMNIKRFEKINAERERAGWPPIHFNKRKILQYADRNFDNIRWNGRQIRNAFQTALALADYKVRDTPTKSPSLSTKEFRTIAGASRQFDEYLHATHGADEEKIAQTDKVRGVVRQRVAKKLHSLPGSEESGSSSDSDDDRSSSSNSASDDSSFHASHSGRKKKTSTSKKHASKKKKDKRKGESKLEKERKKKKKKKGQAKKEAEDSGSNSDTNSDSDD</sequence>
<proteinExistence type="predicted"/>
<evidence type="ECO:0000313" key="3">
    <source>
        <dbReference type="EMBL" id="CAJ2513496.1"/>
    </source>
</evidence>
<feature type="compositionally biased region" description="Low complexity" evidence="1">
    <location>
        <begin position="171"/>
        <end position="185"/>
    </location>
</feature>
<protein>
    <submittedName>
        <fullName evidence="3">Uu.00g016150.m01.CDS01</fullName>
    </submittedName>
</protein>
<feature type="compositionally biased region" description="Basic and acidic residues" evidence="1">
    <location>
        <begin position="208"/>
        <end position="217"/>
    </location>
</feature>
<keyword evidence="4" id="KW-1185">Reference proteome</keyword>
<dbReference type="Proteomes" id="UP001295740">
    <property type="component" value="Unassembled WGS sequence"/>
</dbReference>
<name>A0AAI8VSV3_9PEZI</name>
<evidence type="ECO:0000313" key="4">
    <source>
        <dbReference type="Proteomes" id="UP001295740"/>
    </source>
</evidence>
<accession>A0AAI8VSV3</accession>
<dbReference type="AlphaFoldDB" id="A0AAI8VSV3"/>
<feature type="compositionally biased region" description="Basic residues" evidence="1">
    <location>
        <begin position="218"/>
        <end position="227"/>
    </location>
</feature>
<dbReference type="Pfam" id="PF23232">
    <property type="entry name" value="AAA_lid_13"/>
    <property type="match status" value="1"/>
</dbReference>
<comment type="caution">
    <text evidence="3">The sequence shown here is derived from an EMBL/GenBank/DDBJ whole genome shotgun (WGS) entry which is preliminary data.</text>
</comment>
<feature type="domain" description="AAA+ ATPase lid" evidence="2">
    <location>
        <begin position="21"/>
        <end position="127"/>
    </location>
</feature>
<feature type="region of interest" description="Disordered" evidence="1">
    <location>
        <begin position="148"/>
        <end position="247"/>
    </location>
</feature>
<evidence type="ECO:0000259" key="2">
    <source>
        <dbReference type="Pfam" id="PF23232"/>
    </source>
</evidence>